<dbReference type="Pfam" id="PF04179">
    <property type="entry name" value="Init_tRNA_PT"/>
    <property type="match status" value="1"/>
</dbReference>
<dbReference type="InterPro" id="IPR033449">
    <property type="entry name" value="Rit1_N"/>
</dbReference>
<name>A0ABR1K9M6_9AGAR</name>
<dbReference type="Proteomes" id="UP001498398">
    <property type="component" value="Unassembled WGS sequence"/>
</dbReference>
<dbReference type="PANTHER" id="PTHR31811">
    <property type="entry name" value="TRNA A64-2'-O-RIBOSYLPHOSPHATE TRANSFERASE"/>
    <property type="match status" value="1"/>
</dbReference>
<feature type="domain" description="Rit1 DUSP-like" evidence="1">
    <location>
        <begin position="226"/>
        <end position="334"/>
    </location>
</feature>
<dbReference type="EMBL" id="JBANRG010000001">
    <property type="protein sequence ID" value="KAK7472368.1"/>
    <property type="molecule type" value="Genomic_DNA"/>
</dbReference>
<evidence type="ECO:0000313" key="3">
    <source>
        <dbReference type="EMBL" id="KAK7472368.1"/>
    </source>
</evidence>
<organism evidence="3 4">
    <name type="scientific">Marasmiellus scandens</name>
    <dbReference type="NCBI Taxonomy" id="2682957"/>
    <lineage>
        <taxon>Eukaryota</taxon>
        <taxon>Fungi</taxon>
        <taxon>Dikarya</taxon>
        <taxon>Basidiomycota</taxon>
        <taxon>Agaricomycotina</taxon>
        <taxon>Agaricomycetes</taxon>
        <taxon>Agaricomycetidae</taxon>
        <taxon>Agaricales</taxon>
        <taxon>Marasmiineae</taxon>
        <taxon>Omphalotaceae</taxon>
        <taxon>Marasmiellus</taxon>
    </lineage>
</organism>
<evidence type="ECO:0000313" key="4">
    <source>
        <dbReference type="Proteomes" id="UP001498398"/>
    </source>
</evidence>
<dbReference type="PANTHER" id="PTHR31811:SF0">
    <property type="entry name" value="TRNA A64-2'-O-RIBOSYLPHOSPHATE TRANSFERASE"/>
    <property type="match status" value="1"/>
</dbReference>
<evidence type="ECO:0000259" key="1">
    <source>
        <dbReference type="Pfam" id="PF04179"/>
    </source>
</evidence>
<comment type="caution">
    <text evidence="3">The sequence shown here is derived from an EMBL/GenBank/DDBJ whole genome shotgun (WGS) entry which is preliminary data.</text>
</comment>
<dbReference type="Pfam" id="PF17184">
    <property type="entry name" value="Rit1_C"/>
    <property type="match status" value="1"/>
</dbReference>
<keyword evidence="3" id="KW-0808">Transferase</keyword>
<feature type="domain" description="Rit1 N-terminal" evidence="2">
    <location>
        <begin position="1"/>
        <end position="165"/>
    </location>
</feature>
<accession>A0ABR1K9M6</accession>
<dbReference type="InterPro" id="IPR007306">
    <property type="entry name" value="Rit1"/>
</dbReference>
<proteinExistence type="predicted"/>
<evidence type="ECO:0000259" key="2">
    <source>
        <dbReference type="Pfam" id="PF17184"/>
    </source>
</evidence>
<keyword evidence="4" id="KW-1185">Reference proteome</keyword>
<gene>
    <name evidence="3" type="primary">RIT1_1</name>
    <name evidence="3" type="ORF">VKT23_000485</name>
</gene>
<dbReference type="InterPro" id="IPR033421">
    <property type="entry name" value="Rit1_DUSP-like"/>
</dbReference>
<dbReference type="GO" id="GO:0016740">
    <property type="term" value="F:transferase activity"/>
    <property type="evidence" value="ECO:0007669"/>
    <property type="project" value="UniProtKB-KW"/>
</dbReference>
<protein>
    <submittedName>
        <fullName evidence="3">tRNA A64-2'-O-ribosylphosphate transferase</fullName>
    </submittedName>
</protein>
<reference evidence="3 4" key="1">
    <citation type="submission" date="2024-01" db="EMBL/GenBank/DDBJ databases">
        <title>A draft genome for the cacao thread blight pathogen Marasmiellus scandens.</title>
        <authorList>
            <person name="Baruah I.K."/>
            <person name="Leung J."/>
            <person name="Bukari Y."/>
            <person name="Amoako-Attah I."/>
            <person name="Meinhardt L.W."/>
            <person name="Bailey B.A."/>
            <person name="Cohen S.P."/>
        </authorList>
    </citation>
    <scope>NUCLEOTIDE SEQUENCE [LARGE SCALE GENOMIC DNA]</scope>
    <source>
        <strain evidence="3 4">GH-19</strain>
    </source>
</reference>
<sequence>MPDALSKTVPIWCAVVNRAVCLRYPELAENWDTALYTPPSVVTKNEHEQIEKLLNNWAQDLQGSSYTIPKLTRPLRPIWLTPASSRFPDFSDNSQPFTPILCVSASRCIDEGMDRRSEGFVYIQGSGDDHELWGMGLTPNVFWKHRDIILSADRANIDSVIAAVVVEAKEDNGALRKPTAIQKVGGRLIVCSVNDLPDKAQSTEVDTALLLVTRGDKITGDGNPHFLSLVTPEGKKGQSYFLQSIIPQALAFIDRQLNLGACVCVACDDGKDLSIGIAVVALQRFFDEDGNFVGSNAAINPDKRTIRKRLEWIIADRPEANPSRATLKRVNEFLMSPAFIRPPAT</sequence>